<dbReference type="PANTHER" id="PTHR12215:SF10">
    <property type="entry name" value="L-AMINOADIPATE-SEMIALDEHYDE DEHYDROGENASE-PHOSPHOPANTETHEINYL TRANSFERASE"/>
    <property type="match status" value="1"/>
</dbReference>
<accession>A0ABV4I862</accession>
<sequence>MFHRQVPGAETGVSLLVHGPLPAHARTVRPTADERRRADRLRRSDDRDRSLVAAHLLRVAAARLAGIDAAEVVVTRACRTCGADGDHGRPVVRRGPAAGVALSASHAGDVVVVAASTAGPVGVDVDLVAHADFPGFDDVALGPREREVLDLVPPTGRPRWRARCWTRKEAVLKWTGLGLAAGPTAVEVPTDGAPRGRGPLATELPPDLVVVGLAGLPPGYVGAVAAHRDVAGALARPVEGTGG</sequence>
<keyword evidence="2 5" id="KW-0808">Transferase</keyword>
<dbReference type="PANTHER" id="PTHR12215">
    <property type="entry name" value="PHOSPHOPANTETHEINE TRANSFERASE"/>
    <property type="match status" value="1"/>
</dbReference>
<evidence type="ECO:0000313" key="6">
    <source>
        <dbReference type="Proteomes" id="UP001566476"/>
    </source>
</evidence>
<dbReference type="EMBL" id="JBGGTQ010000006">
    <property type="protein sequence ID" value="MEZ0493451.1"/>
    <property type="molecule type" value="Genomic_DNA"/>
</dbReference>
<dbReference type="Pfam" id="PF22624">
    <property type="entry name" value="AASDHPPT_N"/>
    <property type="match status" value="1"/>
</dbReference>
<comment type="similarity">
    <text evidence="1">Belongs to the P-Pant transferase superfamily. Gsp/Sfp/HetI/AcpT family.</text>
</comment>
<dbReference type="Proteomes" id="UP001566476">
    <property type="component" value="Unassembled WGS sequence"/>
</dbReference>
<gene>
    <name evidence="5" type="ORF">AB2L28_14530</name>
</gene>
<dbReference type="InterPro" id="IPR037143">
    <property type="entry name" value="4-PPantetheinyl_Trfase_dom_sf"/>
</dbReference>
<feature type="domain" description="4'-phosphopantetheinyl transferase N-terminal" evidence="4">
    <location>
        <begin position="32"/>
        <end position="117"/>
    </location>
</feature>
<reference evidence="5 6" key="1">
    <citation type="submission" date="2024-07" db="EMBL/GenBank/DDBJ databases">
        <authorList>
            <person name="Thanompreechachai J."/>
            <person name="Duangmal K."/>
        </authorList>
    </citation>
    <scope>NUCLEOTIDE SEQUENCE [LARGE SCALE GENOMIC DNA]</scope>
    <source>
        <strain evidence="5 6">TBRC 1896</strain>
    </source>
</reference>
<organism evidence="5 6">
    <name type="scientific">Kineococcus mangrovi</name>
    <dbReference type="NCBI Taxonomy" id="1660183"/>
    <lineage>
        <taxon>Bacteria</taxon>
        <taxon>Bacillati</taxon>
        <taxon>Actinomycetota</taxon>
        <taxon>Actinomycetes</taxon>
        <taxon>Kineosporiales</taxon>
        <taxon>Kineosporiaceae</taxon>
        <taxon>Kineococcus</taxon>
    </lineage>
</organism>
<dbReference type="InterPro" id="IPR050559">
    <property type="entry name" value="P-Pant_transferase_sf"/>
</dbReference>
<name>A0ABV4I862_9ACTN</name>
<dbReference type="GO" id="GO:0016740">
    <property type="term" value="F:transferase activity"/>
    <property type="evidence" value="ECO:0007669"/>
    <property type="project" value="UniProtKB-KW"/>
</dbReference>
<evidence type="ECO:0000256" key="2">
    <source>
        <dbReference type="ARBA" id="ARBA00022679"/>
    </source>
</evidence>
<dbReference type="Pfam" id="PF01648">
    <property type="entry name" value="ACPS"/>
    <property type="match status" value="1"/>
</dbReference>
<dbReference type="RefSeq" id="WP_370719692.1">
    <property type="nucleotide sequence ID" value="NZ_JBGGTQ010000006.1"/>
</dbReference>
<comment type="caution">
    <text evidence="5">The sequence shown here is derived from an EMBL/GenBank/DDBJ whole genome shotgun (WGS) entry which is preliminary data.</text>
</comment>
<evidence type="ECO:0000259" key="4">
    <source>
        <dbReference type="Pfam" id="PF22624"/>
    </source>
</evidence>
<dbReference type="Gene3D" id="3.90.470.20">
    <property type="entry name" value="4'-phosphopantetheinyl transferase domain"/>
    <property type="match status" value="1"/>
</dbReference>
<evidence type="ECO:0000259" key="3">
    <source>
        <dbReference type="Pfam" id="PF01648"/>
    </source>
</evidence>
<dbReference type="InterPro" id="IPR008278">
    <property type="entry name" value="4-PPantetheinyl_Trfase_dom"/>
</dbReference>
<dbReference type="InterPro" id="IPR055066">
    <property type="entry name" value="AASDHPPT_N"/>
</dbReference>
<feature type="domain" description="4'-phosphopantetheinyl transferase" evidence="3">
    <location>
        <begin position="120"/>
        <end position="195"/>
    </location>
</feature>
<keyword evidence="6" id="KW-1185">Reference proteome</keyword>
<proteinExistence type="inferred from homology"/>
<protein>
    <submittedName>
        <fullName evidence="5">4'-phosphopantetheinyl transferase superfamily protein</fullName>
    </submittedName>
</protein>
<evidence type="ECO:0000313" key="5">
    <source>
        <dbReference type="EMBL" id="MEZ0493451.1"/>
    </source>
</evidence>
<dbReference type="SUPFAM" id="SSF56214">
    <property type="entry name" value="4'-phosphopantetheinyl transferase"/>
    <property type="match status" value="2"/>
</dbReference>
<evidence type="ECO:0000256" key="1">
    <source>
        <dbReference type="ARBA" id="ARBA00010990"/>
    </source>
</evidence>